<keyword evidence="2" id="KW-1185">Reference proteome</keyword>
<comment type="caution">
    <text evidence="1">The sequence shown here is derived from an EMBL/GenBank/DDBJ whole genome shotgun (WGS) entry which is preliminary data.</text>
</comment>
<organism evidence="1 2">
    <name type="scientific">Camellia lanceoleosa</name>
    <dbReference type="NCBI Taxonomy" id="1840588"/>
    <lineage>
        <taxon>Eukaryota</taxon>
        <taxon>Viridiplantae</taxon>
        <taxon>Streptophyta</taxon>
        <taxon>Embryophyta</taxon>
        <taxon>Tracheophyta</taxon>
        <taxon>Spermatophyta</taxon>
        <taxon>Magnoliopsida</taxon>
        <taxon>eudicotyledons</taxon>
        <taxon>Gunneridae</taxon>
        <taxon>Pentapetalae</taxon>
        <taxon>asterids</taxon>
        <taxon>Ericales</taxon>
        <taxon>Theaceae</taxon>
        <taxon>Camellia</taxon>
    </lineage>
</organism>
<dbReference type="Proteomes" id="UP001060215">
    <property type="component" value="Chromosome 15"/>
</dbReference>
<accession>A0ACC0FA57</accession>
<name>A0ACC0FA57_9ERIC</name>
<evidence type="ECO:0000313" key="2">
    <source>
        <dbReference type="Proteomes" id="UP001060215"/>
    </source>
</evidence>
<dbReference type="EMBL" id="CM045772">
    <property type="protein sequence ID" value="KAI7985485.1"/>
    <property type="molecule type" value="Genomic_DNA"/>
</dbReference>
<proteinExistence type="predicted"/>
<sequence length="255" mass="29025">MKKLSNSIGIVPSAIVPVRDKQAIVKTIINKYGLAEDTLRTGGLVNVKEVSSNELFSQSAIYIAAAHALKPTYSIRTLGMLRSRFQSLPAALNACLIPEEKSEPTKKKGLLNNEKAAARFAQLWNTIISSFREEDLISDSMYNFVSFQEMDTLLVPYWADRELDLIQWPPFLLASKLMTICLVLFVSAMHHFKTLLRFWFRVVAKKKYILTEVDKHIEEGKLLTEYNMGGLPSLYDHFIKLIKYLLENKHAGSRL</sequence>
<evidence type="ECO:0000313" key="1">
    <source>
        <dbReference type="EMBL" id="KAI7985485.1"/>
    </source>
</evidence>
<protein>
    <submittedName>
        <fullName evidence="1">Callose synthase 3</fullName>
    </submittedName>
</protein>
<gene>
    <name evidence="1" type="ORF">LOK49_LG14G01075</name>
</gene>
<reference evidence="1 2" key="1">
    <citation type="journal article" date="2022" name="Plant J.">
        <title>Chromosome-level genome of Camellia lanceoleosa provides a valuable resource for understanding genome evolution and self-incompatibility.</title>
        <authorList>
            <person name="Gong W."/>
            <person name="Xiao S."/>
            <person name="Wang L."/>
            <person name="Liao Z."/>
            <person name="Chang Y."/>
            <person name="Mo W."/>
            <person name="Hu G."/>
            <person name="Li W."/>
            <person name="Zhao G."/>
            <person name="Zhu H."/>
            <person name="Hu X."/>
            <person name="Ji K."/>
            <person name="Xiang X."/>
            <person name="Song Q."/>
            <person name="Yuan D."/>
            <person name="Jin S."/>
            <person name="Zhang L."/>
        </authorList>
    </citation>
    <scope>NUCLEOTIDE SEQUENCE [LARGE SCALE GENOMIC DNA]</scope>
    <source>
        <strain evidence="1">SQ_2022a</strain>
    </source>
</reference>